<dbReference type="Gene3D" id="1.25.40.10">
    <property type="entry name" value="Tetratricopeptide repeat domain"/>
    <property type="match status" value="2"/>
</dbReference>
<name>A0A5C6DJ86_9BACT</name>
<dbReference type="EMBL" id="SJPY01000009">
    <property type="protein sequence ID" value="TWU35641.1"/>
    <property type="molecule type" value="Genomic_DNA"/>
</dbReference>
<dbReference type="SMART" id="SM00028">
    <property type="entry name" value="TPR"/>
    <property type="match status" value="3"/>
</dbReference>
<dbReference type="Gene3D" id="2.30.130.30">
    <property type="entry name" value="Hypothetical protein"/>
    <property type="match status" value="1"/>
</dbReference>
<dbReference type="SUPFAM" id="SSF88697">
    <property type="entry name" value="PUA domain-like"/>
    <property type="match status" value="1"/>
</dbReference>
<comment type="caution">
    <text evidence="4">The sequence shown here is derived from an EMBL/GenBank/DDBJ whole genome shotgun (WGS) entry which is preliminary data.</text>
</comment>
<dbReference type="Proteomes" id="UP000315471">
    <property type="component" value="Unassembled WGS sequence"/>
</dbReference>
<evidence type="ECO:0000313" key="4">
    <source>
        <dbReference type="EMBL" id="TWU35641.1"/>
    </source>
</evidence>
<evidence type="ECO:0000256" key="2">
    <source>
        <dbReference type="ARBA" id="ARBA00022803"/>
    </source>
</evidence>
<dbReference type="PANTHER" id="PTHR44858">
    <property type="entry name" value="TETRATRICOPEPTIDE REPEAT PROTEIN 6"/>
    <property type="match status" value="1"/>
</dbReference>
<dbReference type="RefSeq" id="WP_146602186.1">
    <property type="nucleotide sequence ID" value="NZ_SJPY01000009.1"/>
</dbReference>
<dbReference type="SUPFAM" id="SSF48452">
    <property type="entry name" value="TPR-like"/>
    <property type="match status" value="1"/>
</dbReference>
<organism evidence="4 5">
    <name type="scientific">Novipirellula aureliae</name>
    <dbReference type="NCBI Taxonomy" id="2527966"/>
    <lineage>
        <taxon>Bacteria</taxon>
        <taxon>Pseudomonadati</taxon>
        <taxon>Planctomycetota</taxon>
        <taxon>Planctomycetia</taxon>
        <taxon>Pirellulales</taxon>
        <taxon>Pirellulaceae</taxon>
        <taxon>Novipirellula</taxon>
    </lineage>
</organism>
<dbReference type="InterPro" id="IPR015947">
    <property type="entry name" value="PUA-like_sf"/>
</dbReference>
<protein>
    <submittedName>
        <fullName evidence="4">Tetratricopeptide repeat protein</fullName>
    </submittedName>
</protein>
<dbReference type="InterPro" id="IPR050498">
    <property type="entry name" value="Ycf3"/>
</dbReference>
<accession>A0A5C6DJ86</accession>
<reference evidence="4 5" key="1">
    <citation type="submission" date="2019-02" db="EMBL/GenBank/DDBJ databases">
        <title>Deep-cultivation of Planctomycetes and their phenomic and genomic characterization uncovers novel biology.</title>
        <authorList>
            <person name="Wiegand S."/>
            <person name="Jogler M."/>
            <person name="Boedeker C."/>
            <person name="Pinto D."/>
            <person name="Vollmers J."/>
            <person name="Rivas-Marin E."/>
            <person name="Kohn T."/>
            <person name="Peeters S.H."/>
            <person name="Heuer A."/>
            <person name="Rast P."/>
            <person name="Oberbeckmann S."/>
            <person name="Bunk B."/>
            <person name="Jeske O."/>
            <person name="Meyerdierks A."/>
            <person name="Storesund J.E."/>
            <person name="Kallscheuer N."/>
            <person name="Luecker S."/>
            <person name="Lage O.M."/>
            <person name="Pohl T."/>
            <person name="Merkel B.J."/>
            <person name="Hornburger P."/>
            <person name="Mueller R.-W."/>
            <person name="Bruemmer F."/>
            <person name="Labrenz M."/>
            <person name="Spormann A.M."/>
            <person name="Op Den Camp H."/>
            <person name="Overmann J."/>
            <person name="Amann R."/>
            <person name="Jetten M.S.M."/>
            <person name="Mascher T."/>
            <person name="Medema M.H."/>
            <person name="Devos D.P."/>
            <person name="Kaster A.-K."/>
            <person name="Ovreas L."/>
            <person name="Rohde M."/>
            <person name="Galperin M.Y."/>
            <person name="Jogler C."/>
        </authorList>
    </citation>
    <scope>NUCLEOTIDE SEQUENCE [LARGE SCALE GENOMIC DNA]</scope>
    <source>
        <strain evidence="4 5">Q31b</strain>
    </source>
</reference>
<keyword evidence="1" id="KW-0677">Repeat</keyword>
<keyword evidence="2 3" id="KW-0802">TPR repeat</keyword>
<proteinExistence type="predicted"/>
<evidence type="ECO:0000256" key="3">
    <source>
        <dbReference type="PROSITE-ProRule" id="PRU00339"/>
    </source>
</evidence>
<dbReference type="OrthoDB" id="359066at2"/>
<keyword evidence="5" id="KW-1185">Reference proteome</keyword>
<evidence type="ECO:0000256" key="1">
    <source>
        <dbReference type="ARBA" id="ARBA00022737"/>
    </source>
</evidence>
<dbReference type="AlphaFoldDB" id="A0A5C6DJ86"/>
<evidence type="ECO:0000313" key="5">
    <source>
        <dbReference type="Proteomes" id="UP000315471"/>
    </source>
</evidence>
<feature type="repeat" description="TPR" evidence="3">
    <location>
        <begin position="194"/>
        <end position="227"/>
    </location>
</feature>
<dbReference type="Pfam" id="PF13432">
    <property type="entry name" value="TPR_16"/>
    <property type="match status" value="1"/>
</dbReference>
<dbReference type="InterPro" id="IPR011990">
    <property type="entry name" value="TPR-like_helical_dom_sf"/>
</dbReference>
<sequence>MFELRGLSIRQPYAWAICANLKTIENRTWTTDRRGTIAIHASTSPQNVNEMIRECELELVDRNWFPYGAIIGLADIVDIASYGPEHEDDPFAFGPYCWRMGNGRLLKEPLPLKGKLNLFKMPESFQRQILEAESYEVDVDSNPVASEIAEAMDGEPDPVLCYIDLFQEYQETGNHRGAVVIAASRLEDLAPEEPDAFIVRGELLIQEENYEGAEELFREVVRLDSQSIEGWDRLFYIYDALGRKAELLEVAENLLDIAPEMAIVHAMHAYSFVMNNRYEEAVQTCNRSLEMDQENPLAWRVRSAAKRGLNDKKGALDDIDQAIRLAPEDDSLVAVKEDLLLDMDNQ</sequence>
<dbReference type="PANTHER" id="PTHR44858:SF1">
    <property type="entry name" value="UDP-N-ACETYLGLUCOSAMINE--PEPTIDE N-ACETYLGLUCOSAMINYLTRANSFERASE SPINDLY-RELATED"/>
    <property type="match status" value="1"/>
</dbReference>
<dbReference type="InterPro" id="IPR019734">
    <property type="entry name" value="TPR_rpt"/>
</dbReference>
<gene>
    <name evidence="4" type="ORF">Q31b_50760</name>
</gene>
<dbReference type="PROSITE" id="PS50005">
    <property type="entry name" value="TPR"/>
    <property type="match status" value="1"/>
</dbReference>